<keyword evidence="7 10" id="KW-0496">Mitochondrion</keyword>
<evidence type="ECO:0000256" key="8">
    <source>
        <dbReference type="ARBA" id="ARBA00023242"/>
    </source>
</evidence>
<evidence type="ECO:0000256" key="5">
    <source>
        <dbReference type="ARBA" id="ARBA00022691"/>
    </source>
</evidence>
<comment type="similarity">
    <text evidence="1">Belongs to the class I-like SAM-binding methyltransferase superfamily. TRM5/TYW2 family.</text>
</comment>
<evidence type="ECO:0000259" key="11">
    <source>
        <dbReference type="PROSITE" id="PS51684"/>
    </source>
</evidence>
<keyword evidence="5 10" id="KW-0949">S-adenosyl-L-methionine</keyword>
<evidence type="ECO:0000256" key="7">
    <source>
        <dbReference type="ARBA" id="ARBA00023128"/>
    </source>
</evidence>
<evidence type="ECO:0000256" key="1">
    <source>
        <dbReference type="ARBA" id="ARBA00009775"/>
    </source>
</evidence>
<comment type="subcellular location">
    <subcellularLocation>
        <location evidence="10">Mitochondrion matrix</location>
    </subcellularLocation>
    <subcellularLocation>
        <location evidence="10">Nucleus</location>
    </subcellularLocation>
    <subcellularLocation>
        <location evidence="10">Cytoplasm</location>
    </subcellularLocation>
    <text evidence="10">Predominantly in the mitochondria and in the nucleus.</text>
</comment>
<evidence type="ECO:0000313" key="13">
    <source>
        <dbReference type="Proteomes" id="UP000245768"/>
    </source>
</evidence>
<dbReference type="EC" id="2.1.1.228" evidence="10"/>
<comment type="similarity">
    <text evidence="10">Belongs to the TRM5 / TYW2 family.</text>
</comment>
<dbReference type="GO" id="GO:0005759">
    <property type="term" value="C:mitochondrial matrix"/>
    <property type="evidence" value="ECO:0007669"/>
    <property type="project" value="UniProtKB-SubCell"/>
</dbReference>
<dbReference type="InterPro" id="IPR029063">
    <property type="entry name" value="SAM-dependent_MTases_sf"/>
</dbReference>
<evidence type="ECO:0000256" key="10">
    <source>
        <dbReference type="HAMAP-Rule" id="MF_03152"/>
    </source>
</evidence>
<dbReference type="GO" id="GO:0070901">
    <property type="term" value="P:mitochondrial tRNA methylation"/>
    <property type="evidence" value="ECO:0007669"/>
    <property type="project" value="TreeGrafter"/>
</dbReference>
<dbReference type="GO" id="GO:0005634">
    <property type="term" value="C:nucleus"/>
    <property type="evidence" value="ECO:0007669"/>
    <property type="project" value="UniProtKB-SubCell"/>
</dbReference>
<feature type="binding site" evidence="10">
    <location>
        <position position="297"/>
    </location>
    <ligand>
        <name>S-adenosyl-L-methionine</name>
        <dbReference type="ChEBI" id="CHEBI:59789"/>
    </ligand>
</feature>
<evidence type="ECO:0000256" key="3">
    <source>
        <dbReference type="ARBA" id="ARBA00022603"/>
    </source>
</evidence>
<dbReference type="GO" id="GO:0052906">
    <property type="term" value="F:tRNA (guanine(37)-N1)-methyltransferase activity"/>
    <property type="evidence" value="ECO:0007669"/>
    <property type="project" value="UniProtKB-UniRule"/>
</dbReference>
<gene>
    <name evidence="10" type="primary">TRM5</name>
    <name evidence="12" type="ORF">FA10DRAFT_255091</name>
</gene>
<proteinExistence type="inferred from homology"/>
<dbReference type="Gene3D" id="3.40.50.150">
    <property type="entry name" value="Vaccinia Virus protein VP39"/>
    <property type="match status" value="1"/>
</dbReference>
<dbReference type="GO" id="GO:0002939">
    <property type="term" value="P:tRNA N1-guanine methylation"/>
    <property type="evidence" value="ECO:0007669"/>
    <property type="project" value="TreeGrafter"/>
</dbReference>
<accession>A0A316YGR0</accession>
<evidence type="ECO:0000256" key="2">
    <source>
        <dbReference type="ARBA" id="ARBA00022490"/>
    </source>
</evidence>
<feature type="domain" description="SAM-dependent methyltransferase TRM5/TYW2-type" evidence="11">
    <location>
        <begin position="207"/>
        <end position="498"/>
    </location>
</feature>
<dbReference type="Pfam" id="PF25133">
    <property type="entry name" value="TYW2_N_2"/>
    <property type="match status" value="1"/>
</dbReference>
<comment type="subunit">
    <text evidence="10">Monomer.</text>
</comment>
<keyword evidence="2 10" id="KW-0963">Cytoplasm</keyword>
<feature type="binding site" evidence="10">
    <location>
        <begin position="363"/>
        <end position="364"/>
    </location>
    <ligand>
        <name>S-adenosyl-L-methionine</name>
        <dbReference type="ChEBI" id="CHEBI:59789"/>
    </ligand>
</feature>
<dbReference type="PANTHER" id="PTHR23245:SF36">
    <property type="entry name" value="TRNA (GUANINE(37)-N1)-METHYLTRANSFERASE"/>
    <property type="match status" value="1"/>
</dbReference>
<keyword evidence="6 10" id="KW-0819">tRNA processing</keyword>
<dbReference type="SUPFAM" id="SSF53335">
    <property type="entry name" value="S-adenosyl-L-methionine-dependent methyltransferases"/>
    <property type="match status" value="1"/>
</dbReference>
<dbReference type="Proteomes" id="UP000245768">
    <property type="component" value="Unassembled WGS sequence"/>
</dbReference>
<feature type="binding site" evidence="10">
    <location>
        <position position="398"/>
    </location>
    <ligand>
        <name>S-adenosyl-L-methionine</name>
        <dbReference type="ChEBI" id="CHEBI:59789"/>
    </ligand>
</feature>
<dbReference type="FunCoup" id="A0A316YGR0">
    <property type="interactions" value="331"/>
</dbReference>
<dbReference type="HAMAP" id="MF_03152">
    <property type="entry name" value="TRM5"/>
    <property type="match status" value="1"/>
</dbReference>
<dbReference type="InParanoid" id="A0A316YGR0"/>
<dbReference type="EMBL" id="KZ819638">
    <property type="protein sequence ID" value="PWN88720.1"/>
    <property type="molecule type" value="Genomic_DNA"/>
</dbReference>
<evidence type="ECO:0000256" key="4">
    <source>
        <dbReference type="ARBA" id="ARBA00022679"/>
    </source>
</evidence>
<comment type="catalytic activity">
    <reaction evidence="9 10">
        <text>guanosine(37) in tRNA + S-adenosyl-L-methionine = N(1)-methylguanosine(37) in tRNA + S-adenosyl-L-homocysteine + H(+)</text>
        <dbReference type="Rhea" id="RHEA:36899"/>
        <dbReference type="Rhea" id="RHEA-COMP:10145"/>
        <dbReference type="Rhea" id="RHEA-COMP:10147"/>
        <dbReference type="ChEBI" id="CHEBI:15378"/>
        <dbReference type="ChEBI" id="CHEBI:57856"/>
        <dbReference type="ChEBI" id="CHEBI:59789"/>
        <dbReference type="ChEBI" id="CHEBI:73542"/>
        <dbReference type="ChEBI" id="CHEBI:74269"/>
        <dbReference type="EC" id="2.1.1.228"/>
    </reaction>
</comment>
<name>A0A316YGR0_9BASI</name>
<evidence type="ECO:0000256" key="6">
    <source>
        <dbReference type="ARBA" id="ARBA00022694"/>
    </source>
</evidence>
<dbReference type="Pfam" id="PF02475">
    <property type="entry name" value="TRM5-TYW2_MTfase"/>
    <property type="match status" value="1"/>
</dbReference>
<dbReference type="PANTHER" id="PTHR23245">
    <property type="entry name" value="TRNA METHYLTRANSFERASE"/>
    <property type="match status" value="1"/>
</dbReference>
<dbReference type="OrthoDB" id="408788at2759"/>
<reference evidence="12 13" key="1">
    <citation type="journal article" date="2018" name="Mol. Biol. Evol.">
        <title>Broad Genomic Sampling Reveals a Smut Pathogenic Ancestry of the Fungal Clade Ustilaginomycotina.</title>
        <authorList>
            <person name="Kijpornyongpan T."/>
            <person name="Mondo S.J."/>
            <person name="Barry K."/>
            <person name="Sandor L."/>
            <person name="Lee J."/>
            <person name="Lipzen A."/>
            <person name="Pangilinan J."/>
            <person name="LaButti K."/>
            <person name="Hainaut M."/>
            <person name="Henrissat B."/>
            <person name="Grigoriev I.V."/>
            <person name="Spatafora J.W."/>
            <person name="Aime M.C."/>
        </authorList>
    </citation>
    <scope>NUCLEOTIDE SEQUENCE [LARGE SCALE GENOMIC DNA]</scope>
    <source>
        <strain evidence="12 13">MCA 4198</strain>
    </source>
</reference>
<evidence type="ECO:0000256" key="9">
    <source>
        <dbReference type="ARBA" id="ARBA00047783"/>
    </source>
</evidence>
<keyword evidence="3 10" id="KW-0489">Methyltransferase</keyword>
<feature type="binding site" evidence="10">
    <location>
        <begin position="335"/>
        <end position="336"/>
    </location>
    <ligand>
        <name>S-adenosyl-L-methionine</name>
        <dbReference type="ChEBI" id="CHEBI:59789"/>
    </ligand>
</feature>
<dbReference type="AlphaFoldDB" id="A0A316YGR0"/>
<organism evidence="12 13">
    <name type="scientific">Acaromyces ingoldii</name>
    <dbReference type="NCBI Taxonomy" id="215250"/>
    <lineage>
        <taxon>Eukaryota</taxon>
        <taxon>Fungi</taxon>
        <taxon>Dikarya</taxon>
        <taxon>Basidiomycota</taxon>
        <taxon>Ustilaginomycotina</taxon>
        <taxon>Exobasidiomycetes</taxon>
        <taxon>Exobasidiales</taxon>
        <taxon>Cryptobasidiaceae</taxon>
        <taxon>Acaromyces</taxon>
    </lineage>
</organism>
<dbReference type="PROSITE" id="PS51684">
    <property type="entry name" value="SAM_MT_TRM5_TYW2"/>
    <property type="match status" value="1"/>
</dbReference>
<dbReference type="Gene3D" id="3.30.300.110">
    <property type="entry name" value="Met-10+ protein-like domains"/>
    <property type="match status" value="1"/>
</dbReference>
<protein>
    <recommendedName>
        <fullName evidence="10">tRNA (guanine(37)-N1)-methyltransferase</fullName>
        <ecNumber evidence="10">2.1.1.228</ecNumber>
    </recommendedName>
    <alternativeName>
        <fullName evidence="10">M1G-methyltransferase</fullName>
    </alternativeName>
    <alternativeName>
        <fullName evidence="10">tRNA [GM37] methyltransferase</fullName>
    </alternativeName>
    <alternativeName>
        <fullName evidence="10">tRNA methyltransferase 5</fullName>
    </alternativeName>
</protein>
<dbReference type="InterPro" id="IPR025792">
    <property type="entry name" value="tRNA_Gua_MeTrfase_euk"/>
</dbReference>
<keyword evidence="4 10" id="KW-0808">Transferase</keyword>
<dbReference type="InterPro" id="IPR056743">
    <property type="entry name" value="TRM5-TYW2-like_MTfase"/>
</dbReference>
<comment type="function">
    <text evidence="10">Specifically methylates the N1 position of guanosine-37 in various cytoplasmic and mitochondrial tRNAs. Methylation is not dependent on the nature of the nucleoside 5' of the target nucleoside. This is the first step in the biosynthesis of wybutosine (yW), a modified base adjacent to the anticodon of tRNAs and required for accurate decoding.</text>
</comment>
<dbReference type="InterPro" id="IPR056744">
    <property type="entry name" value="TRM5/TYW2-like_N"/>
</dbReference>
<keyword evidence="13" id="KW-1185">Reference proteome</keyword>
<keyword evidence="8 10" id="KW-0539">Nucleus</keyword>
<dbReference type="STRING" id="215250.A0A316YGR0"/>
<sequence length="505" mass="55121">MQRAVHRIAGRLVGGPAARRTMASLSPSASMAAAGTTETRTPRLTRLAVPASVERLPRLEPGSAAAEAFVQQTAADPSGFLDGLRDQFTLRLPLVGLRIAGRQATRIQAEPAIKGAVLRLPKVKHLLPDDAGDASRRILLLNVAAVDDLDERARHFLEEAAAAREEEEGHAQPTQQHLTVDYGHWTADEVLGALLPLGLPEGTPTAFTSTGHIAHLNLRADYLPYRHVIGQVILDKNARMVRTVVNKLDTIDAEFRFFAMERLAGADDYAVVLSEGGCSFAFDFRTVYWNSRLHAEHARLVARFAPYAVVCDVMAGVGPFAVPAARKGCWVLANDLNPASHAALCANAARNHVAANVRPACLDGRDFIRRSIQKQEQKEPAAISRAPPQRLIDDFVMNLPASALEFLDAFRGAYRPIAGPELDAEVARRASEEGTAAWPMVHVHCFTKDLERPHEDICARASHILGLGDGPRRLLSLHYVRAVAPNKDMYCLSFRLTPSILFDEA</sequence>
<evidence type="ECO:0000313" key="12">
    <source>
        <dbReference type="EMBL" id="PWN88720.1"/>
    </source>
</evidence>
<dbReference type="InterPro" id="IPR030382">
    <property type="entry name" value="MeTrfase_TRM5/TYW2"/>
</dbReference>
<dbReference type="FunFam" id="3.30.300.110:FF:000001">
    <property type="entry name" value="tRNA (guanine(37)-N1)-methyltransferase"/>
    <property type="match status" value="1"/>
</dbReference>